<dbReference type="InterPro" id="IPR001750">
    <property type="entry name" value="ND/Mrp_TM"/>
</dbReference>
<evidence type="ECO:0000256" key="5">
    <source>
        <dbReference type="ARBA" id="ARBA00023136"/>
    </source>
</evidence>
<feature type="domain" description="NADH:quinone oxidoreductase/Mrp antiporter transmembrane" evidence="8">
    <location>
        <begin position="125"/>
        <end position="426"/>
    </location>
</feature>
<evidence type="ECO:0000313" key="10">
    <source>
        <dbReference type="Proteomes" id="UP000248764"/>
    </source>
</evidence>
<accession>A0A2W2C1V6</accession>
<dbReference type="NCBIfam" id="TIGR01972">
    <property type="entry name" value="NDH_I_M"/>
    <property type="match status" value="1"/>
</dbReference>
<evidence type="ECO:0000256" key="3">
    <source>
        <dbReference type="ARBA" id="ARBA00022692"/>
    </source>
</evidence>
<dbReference type="PRINTS" id="PR01437">
    <property type="entry name" value="NUOXDRDTASE4"/>
</dbReference>
<proteinExistence type="inferred from homology"/>
<dbReference type="PANTHER" id="PTHR43507:SF1">
    <property type="entry name" value="NADH-UBIQUINONE OXIDOREDUCTASE CHAIN 4"/>
    <property type="match status" value="1"/>
</dbReference>
<comment type="subcellular location">
    <subcellularLocation>
        <location evidence="1">Endomembrane system</location>
        <topology evidence="1">Multi-pass membrane protein</topology>
    </subcellularLocation>
    <subcellularLocation>
        <location evidence="6">Membrane</location>
        <topology evidence="6">Multi-pass membrane protein</topology>
    </subcellularLocation>
</comment>
<keyword evidence="10" id="KW-1185">Reference proteome</keyword>
<dbReference type="GO" id="GO:0042773">
    <property type="term" value="P:ATP synthesis coupled electron transport"/>
    <property type="evidence" value="ECO:0007669"/>
    <property type="project" value="InterPro"/>
</dbReference>
<dbReference type="Pfam" id="PF00361">
    <property type="entry name" value="Proton_antipo_M"/>
    <property type="match status" value="1"/>
</dbReference>
<dbReference type="RefSeq" id="WP_111253075.1">
    <property type="nucleotide sequence ID" value="NZ_POTW01000004.1"/>
</dbReference>
<comment type="similarity">
    <text evidence="2">Belongs to the complex I subunit 4 family.</text>
</comment>
<evidence type="ECO:0000256" key="1">
    <source>
        <dbReference type="ARBA" id="ARBA00004127"/>
    </source>
</evidence>
<dbReference type="GO" id="GO:0015990">
    <property type="term" value="P:electron transport coupled proton transport"/>
    <property type="evidence" value="ECO:0007669"/>
    <property type="project" value="TreeGrafter"/>
</dbReference>
<protein>
    <submittedName>
        <fullName evidence="9">Oxidoreductase</fullName>
    </submittedName>
</protein>
<feature type="transmembrane region" description="Helical" evidence="7">
    <location>
        <begin position="106"/>
        <end position="123"/>
    </location>
</feature>
<name>A0A2W2C1V6_9ACTN</name>
<evidence type="ECO:0000256" key="4">
    <source>
        <dbReference type="ARBA" id="ARBA00022989"/>
    </source>
</evidence>
<evidence type="ECO:0000313" key="9">
    <source>
        <dbReference type="EMBL" id="PZF86068.1"/>
    </source>
</evidence>
<gene>
    <name evidence="9" type="ORF">C1I92_02485</name>
</gene>
<feature type="transmembrane region" description="Helical" evidence="7">
    <location>
        <begin position="161"/>
        <end position="181"/>
    </location>
</feature>
<reference evidence="9 10" key="1">
    <citation type="submission" date="2018-01" db="EMBL/GenBank/DDBJ databases">
        <title>Draft genome sequence of Jiangella sp. GTF31.</title>
        <authorList>
            <person name="Sahin N."/>
            <person name="Ay H."/>
            <person name="Saygin H."/>
        </authorList>
    </citation>
    <scope>NUCLEOTIDE SEQUENCE [LARGE SCALE GENOMIC DNA]</scope>
    <source>
        <strain evidence="9 10">GTF31</strain>
    </source>
</reference>
<keyword evidence="3 6" id="KW-0812">Transmembrane</keyword>
<dbReference type="PANTHER" id="PTHR43507">
    <property type="entry name" value="NADH-UBIQUINONE OXIDOREDUCTASE CHAIN 4"/>
    <property type="match status" value="1"/>
</dbReference>
<feature type="transmembrane region" description="Helical" evidence="7">
    <location>
        <begin position="129"/>
        <end position="149"/>
    </location>
</feature>
<feature type="transmembrane region" description="Helical" evidence="7">
    <location>
        <begin position="6"/>
        <end position="23"/>
    </location>
</feature>
<dbReference type="InterPro" id="IPR010227">
    <property type="entry name" value="NADH_Q_OxRdtase_chainM/4"/>
</dbReference>
<dbReference type="AlphaFoldDB" id="A0A2W2C1V6"/>
<organism evidence="9 10">
    <name type="scientific">Jiangella anatolica</name>
    <dbReference type="NCBI Taxonomy" id="2670374"/>
    <lineage>
        <taxon>Bacteria</taxon>
        <taxon>Bacillati</taxon>
        <taxon>Actinomycetota</taxon>
        <taxon>Actinomycetes</taxon>
        <taxon>Jiangellales</taxon>
        <taxon>Jiangellaceae</taxon>
        <taxon>Jiangella</taxon>
    </lineage>
</organism>
<dbReference type="Proteomes" id="UP000248764">
    <property type="component" value="Unassembled WGS sequence"/>
</dbReference>
<feature type="transmembrane region" description="Helical" evidence="7">
    <location>
        <begin position="337"/>
        <end position="359"/>
    </location>
</feature>
<dbReference type="EMBL" id="POTW01000004">
    <property type="protein sequence ID" value="PZF86068.1"/>
    <property type="molecule type" value="Genomic_DNA"/>
</dbReference>
<sequence length="501" mass="52949">MLLTVVVLLPLAVAVVLMALPRIPDRVASWAWVAASAVDLALVAWMWWRFDPGAGIAFDVKVRWIPTVDASYHVGVDGLSLPLIAMTTVLFLACAVWSLREQHRPRAHAALFLFLQTACLGTFAALDLILFFVFFDLTIVGMYFVIAGWGHGNRRRSALKFFLYTFVGSLALLVGFIGLFLGSDERTFDMVRLADNPPLQGAPVAGGLVLLAIGIGLGVKTPVFPFHTWLPDAHTDAPAAGSAILAGVLLKLGTYGFVRIAMPMLPEAWRDWAMVIVVVGVVSVVWGAFVALAQQDFKRMVAYTSVNHMGYILLGLGAAGLVGPADDDARTIATVGAVVQMVSHGLLTGALFLLSGVLWSRGGTYAFDRWGGLARPAPVFAACLAVAAFGSLGLPGLSAFIAEFQIFTGALQATPVATVIAVTGILVTAGLFLLALQRLLAGPTTAPASAANPGGLVDVNRREVIAIVPLLALSLVIGLLPRVLLDVVEPAAELVTDLVAR</sequence>
<feature type="transmembrane region" description="Helical" evidence="7">
    <location>
        <begin position="79"/>
        <end position="99"/>
    </location>
</feature>
<feature type="transmembrane region" description="Helical" evidence="7">
    <location>
        <begin position="464"/>
        <end position="484"/>
    </location>
</feature>
<keyword evidence="5 7" id="KW-0472">Membrane</keyword>
<feature type="transmembrane region" description="Helical" evidence="7">
    <location>
        <begin position="239"/>
        <end position="260"/>
    </location>
</feature>
<dbReference type="InterPro" id="IPR003918">
    <property type="entry name" value="NADH_UbQ_OxRdtase"/>
</dbReference>
<feature type="transmembrane region" description="Helical" evidence="7">
    <location>
        <begin position="30"/>
        <end position="48"/>
    </location>
</feature>
<evidence type="ECO:0000259" key="8">
    <source>
        <dbReference type="Pfam" id="PF00361"/>
    </source>
</evidence>
<dbReference type="GO" id="GO:0003954">
    <property type="term" value="F:NADH dehydrogenase activity"/>
    <property type="evidence" value="ECO:0007669"/>
    <property type="project" value="TreeGrafter"/>
</dbReference>
<dbReference type="GO" id="GO:0048039">
    <property type="term" value="F:ubiquinone binding"/>
    <property type="evidence" value="ECO:0007669"/>
    <property type="project" value="TreeGrafter"/>
</dbReference>
<feature type="transmembrane region" description="Helical" evidence="7">
    <location>
        <begin position="413"/>
        <end position="436"/>
    </location>
</feature>
<evidence type="ECO:0000256" key="6">
    <source>
        <dbReference type="RuleBase" id="RU000320"/>
    </source>
</evidence>
<evidence type="ECO:0000256" key="7">
    <source>
        <dbReference type="SAM" id="Phobius"/>
    </source>
</evidence>
<keyword evidence="4 7" id="KW-1133">Transmembrane helix</keyword>
<dbReference type="GO" id="GO:0016020">
    <property type="term" value="C:membrane"/>
    <property type="evidence" value="ECO:0007669"/>
    <property type="project" value="UniProtKB-SubCell"/>
</dbReference>
<dbReference type="GO" id="GO:0012505">
    <property type="term" value="C:endomembrane system"/>
    <property type="evidence" value="ECO:0007669"/>
    <property type="project" value="UniProtKB-SubCell"/>
</dbReference>
<feature type="transmembrane region" description="Helical" evidence="7">
    <location>
        <begin position="272"/>
        <end position="293"/>
    </location>
</feature>
<feature type="transmembrane region" description="Helical" evidence="7">
    <location>
        <begin position="305"/>
        <end position="325"/>
    </location>
</feature>
<evidence type="ECO:0000256" key="2">
    <source>
        <dbReference type="ARBA" id="ARBA00009025"/>
    </source>
</evidence>
<comment type="caution">
    <text evidence="9">The sequence shown here is derived from an EMBL/GenBank/DDBJ whole genome shotgun (WGS) entry which is preliminary data.</text>
</comment>
<feature type="transmembrane region" description="Helical" evidence="7">
    <location>
        <begin position="379"/>
        <end position="401"/>
    </location>
</feature>
<dbReference type="GO" id="GO:0008137">
    <property type="term" value="F:NADH dehydrogenase (ubiquinone) activity"/>
    <property type="evidence" value="ECO:0007669"/>
    <property type="project" value="InterPro"/>
</dbReference>
<feature type="transmembrane region" description="Helical" evidence="7">
    <location>
        <begin position="201"/>
        <end position="219"/>
    </location>
</feature>